<dbReference type="AlphaFoldDB" id="A0A0D0D5L7"/>
<evidence type="ECO:0000313" key="3">
    <source>
        <dbReference type="Proteomes" id="UP000054538"/>
    </source>
</evidence>
<organism evidence="2 3">
    <name type="scientific">Paxillus rubicundulus Ve08.2h10</name>
    <dbReference type="NCBI Taxonomy" id="930991"/>
    <lineage>
        <taxon>Eukaryota</taxon>
        <taxon>Fungi</taxon>
        <taxon>Dikarya</taxon>
        <taxon>Basidiomycota</taxon>
        <taxon>Agaricomycotina</taxon>
        <taxon>Agaricomycetes</taxon>
        <taxon>Agaricomycetidae</taxon>
        <taxon>Boletales</taxon>
        <taxon>Paxilineae</taxon>
        <taxon>Paxillaceae</taxon>
        <taxon>Paxillus</taxon>
    </lineage>
</organism>
<dbReference type="Proteomes" id="UP000054538">
    <property type="component" value="Unassembled WGS sequence"/>
</dbReference>
<reference evidence="3" key="2">
    <citation type="submission" date="2015-01" db="EMBL/GenBank/DDBJ databases">
        <title>Evolutionary Origins and Diversification of the Mycorrhizal Mutualists.</title>
        <authorList>
            <consortium name="DOE Joint Genome Institute"/>
            <consortium name="Mycorrhizal Genomics Consortium"/>
            <person name="Kohler A."/>
            <person name="Kuo A."/>
            <person name="Nagy L.G."/>
            <person name="Floudas D."/>
            <person name="Copeland A."/>
            <person name="Barry K.W."/>
            <person name="Cichocki N."/>
            <person name="Veneault-Fourrey C."/>
            <person name="LaButti K."/>
            <person name="Lindquist E.A."/>
            <person name="Lipzen A."/>
            <person name="Lundell T."/>
            <person name="Morin E."/>
            <person name="Murat C."/>
            <person name="Riley R."/>
            <person name="Ohm R."/>
            <person name="Sun H."/>
            <person name="Tunlid A."/>
            <person name="Henrissat B."/>
            <person name="Grigoriev I.V."/>
            <person name="Hibbett D.S."/>
            <person name="Martin F."/>
        </authorList>
    </citation>
    <scope>NUCLEOTIDE SEQUENCE [LARGE SCALE GENOMIC DNA]</scope>
    <source>
        <strain evidence="3">Ve08.2h10</strain>
    </source>
</reference>
<reference evidence="2 3" key="1">
    <citation type="submission" date="2014-04" db="EMBL/GenBank/DDBJ databases">
        <authorList>
            <consortium name="DOE Joint Genome Institute"/>
            <person name="Kuo A."/>
            <person name="Kohler A."/>
            <person name="Jargeat P."/>
            <person name="Nagy L.G."/>
            <person name="Floudas D."/>
            <person name="Copeland A."/>
            <person name="Barry K.W."/>
            <person name="Cichocki N."/>
            <person name="Veneault-Fourrey C."/>
            <person name="LaButti K."/>
            <person name="Lindquist E.A."/>
            <person name="Lipzen A."/>
            <person name="Lundell T."/>
            <person name="Morin E."/>
            <person name="Murat C."/>
            <person name="Sun H."/>
            <person name="Tunlid A."/>
            <person name="Henrissat B."/>
            <person name="Grigoriev I.V."/>
            <person name="Hibbett D.S."/>
            <person name="Martin F."/>
            <person name="Nordberg H.P."/>
            <person name="Cantor M.N."/>
            <person name="Hua S.X."/>
        </authorList>
    </citation>
    <scope>NUCLEOTIDE SEQUENCE [LARGE SCALE GENOMIC DNA]</scope>
    <source>
        <strain evidence="2 3">Ve08.2h10</strain>
    </source>
</reference>
<proteinExistence type="predicted"/>
<name>A0A0D0D5L7_9AGAM</name>
<gene>
    <name evidence="2" type="ORF">PAXRUDRAFT_19068</name>
</gene>
<feature type="region of interest" description="Disordered" evidence="1">
    <location>
        <begin position="1"/>
        <end position="141"/>
    </location>
</feature>
<dbReference type="EMBL" id="KN828163">
    <property type="protein sequence ID" value="KIK75364.1"/>
    <property type="molecule type" value="Genomic_DNA"/>
</dbReference>
<keyword evidence="3" id="KW-1185">Reference proteome</keyword>
<feature type="compositionally biased region" description="Basic and acidic residues" evidence="1">
    <location>
        <begin position="93"/>
        <end position="141"/>
    </location>
</feature>
<sequence>MDSVATHPWSQLHLETNTGTSSAEVIKQPGPSTITVSETVPSAVNVQEGEVKMGNVVPKEKGNEKGKARGAGKEMGGDSRAVMRGGKGKGKGRGIEVREEMEVKKSKGEGEGEGEGKEAMEVTAEKGMLKNKGKGRESNKDIGHIRKKGLCLKWI</sequence>
<protein>
    <submittedName>
        <fullName evidence="2">Uncharacterized protein</fullName>
    </submittedName>
</protein>
<dbReference type="HOGENOM" id="CLU_1696094_0_0_1"/>
<feature type="compositionally biased region" description="Polar residues" evidence="1">
    <location>
        <begin position="30"/>
        <end position="45"/>
    </location>
</feature>
<evidence type="ECO:0000256" key="1">
    <source>
        <dbReference type="SAM" id="MobiDB-lite"/>
    </source>
</evidence>
<dbReference type="InParanoid" id="A0A0D0D5L7"/>
<feature type="compositionally biased region" description="Polar residues" evidence="1">
    <location>
        <begin position="13"/>
        <end position="23"/>
    </location>
</feature>
<accession>A0A0D0D5L7</accession>
<evidence type="ECO:0000313" key="2">
    <source>
        <dbReference type="EMBL" id="KIK75364.1"/>
    </source>
</evidence>
<feature type="compositionally biased region" description="Basic and acidic residues" evidence="1">
    <location>
        <begin position="58"/>
        <end position="77"/>
    </location>
</feature>